<proteinExistence type="predicted"/>
<keyword evidence="1" id="KW-0175">Coiled coil</keyword>
<gene>
    <name evidence="2" type="ORF">PSON_ATCC_30995.1.T0740162</name>
</gene>
<organism evidence="2 3">
    <name type="scientific">Paramecium sonneborni</name>
    <dbReference type="NCBI Taxonomy" id="65129"/>
    <lineage>
        <taxon>Eukaryota</taxon>
        <taxon>Sar</taxon>
        <taxon>Alveolata</taxon>
        <taxon>Ciliophora</taxon>
        <taxon>Intramacronucleata</taxon>
        <taxon>Oligohymenophorea</taxon>
        <taxon>Peniculida</taxon>
        <taxon>Parameciidae</taxon>
        <taxon>Paramecium</taxon>
    </lineage>
</organism>
<protein>
    <submittedName>
        <fullName evidence="2">Uncharacterized protein</fullName>
    </submittedName>
</protein>
<sequence length="605" mass="73521">MLTKFFRISRQIKFLKKYSSPIIQSQKIIQIDYQRLNNKPIYHFQNDDQKEVLQQIRRIYELKSIGTYADDLLGRLQNYMEIAGEIENILQIKNDKFWIMNYSYELCRINLYQTLYYTFEYGDFKINTKRTQIFINCDIIQLLEQNKQDKQDEQNYDLEERQCIKLRIIRLKSASIITKIMISGVEINLEQLHQWMNDYLDQIDLEYEYIKKEFLFDSNDISYLYELRIPIFYFLVARIFKQRNLDEEFERFINLGLDELNLFLENSKESHLIDEYKIIIIFLSRLAVQLEFNGDVDKKLLLNIYIYLFKLLQKEWDITSSKQYLLIKVMVAQYLQSQDHFDKTYELLFQAYQNKELIDTDDQQFFLYSNIYYCQQKGYFQDLDTDSVIKLADQPQNVNRNLFLIQLLEFNMCVFDDELEKKNFDSLQVRFFKILDLIRYQFLLIDQTKIKANLPVFNWIDLIMQNKIVKNNNWIIQAIYDSLKQFVSIQLFSETQEFNKNFYLAILPYKIQEQQPNYQKNRLKNLENFILKYLQNQNMQNIVVNKLILFNFSMIEDQQYDECLKVIECLSTIVLKQKKEKELSQFTKQLQNQKNQISKLKNKKQ</sequence>
<dbReference type="AlphaFoldDB" id="A0A8S1PBP2"/>
<reference evidence="2" key="1">
    <citation type="submission" date="2021-01" db="EMBL/GenBank/DDBJ databases">
        <authorList>
            <consortium name="Genoscope - CEA"/>
            <person name="William W."/>
        </authorList>
    </citation>
    <scope>NUCLEOTIDE SEQUENCE</scope>
</reference>
<evidence type="ECO:0000256" key="1">
    <source>
        <dbReference type="SAM" id="Coils"/>
    </source>
</evidence>
<evidence type="ECO:0000313" key="2">
    <source>
        <dbReference type="EMBL" id="CAD8100682.1"/>
    </source>
</evidence>
<name>A0A8S1PBP2_9CILI</name>
<feature type="coiled-coil region" evidence="1">
    <location>
        <begin position="576"/>
        <end position="603"/>
    </location>
</feature>
<comment type="caution">
    <text evidence="2">The sequence shown here is derived from an EMBL/GenBank/DDBJ whole genome shotgun (WGS) entry which is preliminary data.</text>
</comment>
<dbReference type="Proteomes" id="UP000692954">
    <property type="component" value="Unassembled WGS sequence"/>
</dbReference>
<keyword evidence="3" id="KW-1185">Reference proteome</keyword>
<accession>A0A8S1PBP2</accession>
<evidence type="ECO:0000313" key="3">
    <source>
        <dbReference type="Proteomes" id="UP000692954"/>
    </source>
</evidence>
<dbReference type="EMBL" id="CAJJDN010000074">
    <property type="protein sequence ID" value="CAD8100682.1"/>
    <property type="molecule type" value="Genomic_DNA"/>
</dbReference>